<evidence type="ECO:0000256" key="1">
    <source>
        <dbReference type="ARBA" id="ARBA00004613"/>
    </source>
</evidence>
<keyword evidence="3" id="KW-0732">Signal</keyword>
<comment type="caution">
    <text evidence="4">The sequence shown here is derived from an EMBL/GenBank/DDBJ whole genome shotgun (WGS) entry which is preliminary data.</text>
</comment>
<feature type="chain" id="PRO_5042035681" evidence="3">
    <location>
        <begin position="22"/>
        <end position="140"/>
    </location>
</feature>
<evidence type="ECO:0000256" key="3">
    <source>
        <dbReference type="SAM" id="SignalP"/>
    </source>
</evidence>
<keyword evidence="2" id="KW-0964">Secreted</keyword>
<proteinExistence type="predicted"/>
<protein>
    <submittedName>
        <fullName evidence="4">Uncharacterized protein</fullName>
    </submittedName>
</protein>
<dbReference type="AlphaFoldDB" id="A0AAE1B2G8"/>
<dbReference type="GO" id="GO:0005576">
    <property type="term" value="C:extracellular region"/>
    <property type="evidence" value="ECO:0007669"/>
    <property type="project" value="UniProtKB-SubCell"/>
</dbReference>
<comment type="subcellular location">
    <subcellularLocation>
        <location evidence="1">Secreted</location>
    </subcellularLocation>
</comment>
<dbReference type="EMBL" id="JAWDGP010000710">
    <property type="protein sequence ID" value="KAK3798169.1"/>
    <property type="molecule type" value="Genomic_DNA"/>
</dbReference>
<evidence type="ECO:0000256" key="2">
    <source>
        <dbReference type="ARBA" id="ARBA00022525"/>
    </source>
</evidence>
<dbReference type="InterPro" id="IPR001820">
    <property type="entry name" value="TIMP"/>
</dbReference>
<dbReference type="Pfam" id="PF00965">
    <property type="entry name" value="TIMP"/>
    <property type="match status" value="1"/>
</dbReference>
<dbReference type="Proteomes" id="UP001283361">
    <property type="component" value="Unassembled WGS sequence"/>
</dbReference>
<dbReference type="InterPro" id="IPR008993">
    <property type="entry name" value="TIMP-like_OB-fold"/>
</dbReference>
<dbReference type="Gene3D" id="2.40.50.120">
    <property type="match status" value="1"/>
</dbReference>
<dbReference type="SUPFAM" id="SSF50242">
    <property type="entry name" value="TIMP-like"/>
    <property type="match status" value="1"/>
</dbReference>
<organism evidence="4 5">
    <name type="scientific">Elysia crispata</name>
    <name type="common">lettuce slug</name>
    <dbReference type="NCBI Taxonomy" id="231223"/>
    <lineage>
        <taxon>Eukaryota</taxon>
        <taxon>Metazoa</taxon>
        <taxon>Spiralia</taxon>
        <taxon>Lophotrochozoa</taxon>
        <taxon>Mollusca</taxon>
        <taxon>Gastropoda</taxon>
        <taxon>Heterobranchia</taxon>
        <taxon>Euthyneura</taxon>
        <taxon>Panpulmonata</taxon>
        <taxon>Sacoglossa</taxon>
        <taxon>Placobranchoidea</taxon>
        <taxon>Plakobranchidae</taxon>
        <taxon>Elysia</taxon>
    </lineage>
</organism>
<sequence>MYHLTLVALLSVVAMATPTLACSTPLPTYKFRQLYCDADLVFRGFQVQASSSLATDLYGREVQSGRYTFEVQHLYKGSGGSMIDVSHTWTEGDPCPAGAFPDGGIDYLVFSAGGAVETCRHSFPWSCVPDSFKNSLPIQC</sequence>
<name>A0AAE1B2G8_9GAST</name>
<gene>
    <name evidence="4" type="ORF">RRG08_017259</name>
</gene>
<dbReference type="GO" id="GO:0008191">
    <property type="term" value="F:metalloendopeptidase inhibitor activity"/>
    <property type="evidence" value="ECO:0007669"/>
    <property type="project" value="InterPro"/>
</dbReference>
<evidence type="ECO:0000313" key="5">
    <source>
        <dbReference type="Proteomes" id="UP001283361"/>
    </source>
</evidence>
<accession>A0AAE1B2G8</accession>
<keyword evidence="5" id="KW-1185">Reference proteome</keyword>
<reference evidence="4" key="1">
    <citation type="journal article" date="2023" name="G3 (Bethesda)">
        <title>A reference genome for the long-term kleptoplast-retaining sea slug Elysia crispata morphotype clarki.</title>
        <authorList>
            <person name="Eastman K.E."/>
            <person name="Pendleton A.L."/>
            <person name="Shaikh M.A."/>
            <person name="Suttiyut T."/>
            <person name="Ogas R."/>
            <person name="Tomko P."/>
            <person name="Gavelis G."/>
            <person name="Widhalm J.R."/>
            <person name="Wisecaver J.H."/>
        </authorList>
    </citation>
    <scope>NUCLEOTIDE SEQUENCE</scope>
    <source>
        <strain evidence="4">ECLA1</strain>
    </source>
</reference>
<feature type="signal peptide" evidence="3">
    <location>
        <begin position="1"/>
        <end position="21"/>
    </location>
</feature>
<evidence type="ECO:0000313" key="4">
    <source>
        <dbReference type="EMBL" id="KAK3798169.1"/>
    </source>
</evidence>